<accession>A0A0A1XKQ8</accession>
<dbReference type="InterPro" id="IPR051173">
    <property type="entry name" value="Ca_channel_alpha-2/delta"/>
</dbReference>
<keyword evidence="2" id="KW-0812">Transmembrane</keyword>
<dbReference type="EMBL" id="GBXI01003159">
    <property type="protein sequence ID" value="JAD11133.1"/>
    <property type="molecule type" value="Transcribed_RNA"/>
</dbReference>
<protein>
    <submittedName>
        <fullName evidence="5">VWFA and cache domain-containing protein CG16868</fullName>
    </submittedName>
</protein>
<feature type="transmembrane region" description="Helical" evidence="2">
    <location>
        <begin position="1405"/>
        <end position="1427"/>
    </location>
</feature>
<evidence type="ECO:0000256" key="3">
    <source>
        <dbReference type="SAM" id="SignalP"/>
    </source>
</evidence>
<evidence type="ECO:0000259" key="4">
    <source>
        <dbReference type="PROSITE" id="PS50234"/>
    </source>
</evidence>
<dbReference type="InterPro" id="IPR036465">
    <property type="entry name" value="vWFA_dom_sf"/>
</dbReference>
<feature type="signal peptide" evidence="3">
    <location>
        <begin position="1"/>
        <end position="22"/>
    </location>
</feature>
<dbReference type="GO" id="GO:0005891">
    <property type="term" value="C:voltage-gated calcium channel complex"/>
    <property type="evidence" value="ECO:0007669"/>
    <property type="project" value="TreeGrafter"/>
</dbReference>
<dbReference type="InterPro" id="IPR029151">
    <property type="entry name" value="Sensor-like_sf"/>
</dbReference>
<dbReference type="SUPFAM" id="SSF53300">
    <property type="entry name" value="vWA-like"/>
    <property type="match status" value="1"/>
</dbReference>
<gene>
    <name evidence="5" type="primary">CG16868</name>
    <name evidence="5" type="ORF">g.54571</name>
</gene>
<reference evidence="5" key="2">
    <citation type="journal article" date="2015" name="Gigascience">
        <title>Reconstructing a comprehensive transcriptome assembly of a white-pupal translocated strain of the pest fruit fly Bactrocera cucurbitae.</title>
        <authorList>
            <person name="Sim S.B."/>
            <person name="Calla B."/>
            <person name="Hall B."/>
            <person name="DeRego T."/>
            <person name="Geib S.M."/>
        </authorList>
    </citation>
    <scope>NUCLEOTIDE SEQUENCE</scope>
</reference>
<evidence type="ECO:0000256" key="1">
    <source>
        <dbReference type="SAM" id="MobiDB-lite"/>
    </source>
</evidence>
<proteinExistence type="predicted"/>
<dbReference type="Gene3D" id="3.30.450.20">
    <property type="entry name" value="PAS domain"/>
    <property type="match status" value="2"/>
</dbReference>
<dbReference type="PANTHER" id="PTHR10166:SF66">
    <property type="entry name" value="VWFA AND CACHE DOMAIN-CONTAINING PROTEIN CG16868"/>
    <property type="match status" value="1"/>
</dbReference>
<dbReference type="PROSITE" id="PS50234">
    <property type="entry name" value="VWFA"/>
    <property type="match status" value="1"/>
</dbReference>
<feature type="region of interest" description="Disordered" evidence="1">
    <location>
        <begin position="1462"/>
        <end position="1481"/>
    </location>
</feature>
<evidence type="ECO:0000256" key="2">
    <source>
        <dbReference type="SAM" id="Phobius"/>
    </source>
</evidence>
<feature type="region of interest" description="Disordered" evidence="1">
    <location>
        <begin position="255"/>
        <end position="283"/>
    </location>
</feature>
<name>A0A0A1XKQ8_ZEUCU</name>
<dbReference type="InterPro" id="IPR002035">
    <property type="entry name" value="VWF_A"/>
</dbReference>
<dbReference type="FunFam" id="3.30.450.20:FF:000138">
    <property type="entry name" value="VWFA and cache domain-containing protein CG16868"/>
    <property type="match status" value="1"/>
</dbReference>
<dbReference type="Gene3D" id="3.40.50.410">
    <property type="entry name" value="von Willebrand factor, type A domain"/>
    <property type="match status" value="1"/>
</dbReference>
<dbReference type="PANTHER" id="PTHR10166">
    <property type="entry name" value="VOLTAGE-DEPENDENT CALCIUM CHANNEL SUBUNIT ALPHA-2/DELTA-RELATED"/>
    <property type="match status" value="1"/>
</dbReference>
<feature type="domain" description="VWFA" evidence="4">
    <location>
        <begin position="464"/>
        <end position="665"/>
    </location>
</feature>
<dbReference type="GO" id="GO:0005245">
    <property type="term" value="F:voltage-gated calcium channel activity"/>
    <property type="evidence" value="ECO:0007669"/>
    <property type="project" value="TreeGrafter"/>
</dbReference>
<feature type="region of interest" description="Disordered" evidence="1">
    <location>
        <begin position="1495"/>
        <end position="1520"/>
    </location>
</feature>
<organism evidence="5">
    <name type="scientific">Zeugodacus cucurbitae</name>
    <name type="common">Melon fruit fly</name>
    <name type="synonym">Bactrocera cucurbitae</name>
    <dbReference type="NCBI Taxonomy" id="28588"/>
    <lineage>
        <taxon>Eukaryota</taxon>
        <taxon>Metazoa</taxon>
        <taxon>Ecdysozoa</taxon>
        <taxon>Arthropoda</taxon>
        <taxon>Hexapoda</taxon>
        <taxon>Insecta</taxon>
        <taxon>Pterygota</taxon>
        <taxon>Neoptera</taxon>
        <taxon>Endopterygota</taxon>
        <taxon>Diptera</taxon>
        <taxon>Brachycera</taxon>
        <taxon>Muscomorpha</taxon>
        <taxon>Tephritoidea</taxon>
        <taxon>Tephritidae</taxon>
        <taxon>Zeugodacus</taxon>
        <taxon>Zeugodacus</taxon>
    </lineage>
</organism>
<dbReference type="SUPFAM" id="SSF103190">
    <property type="entry name" value="Sensory domain-like"/>
    <property type="match status" value="1"/>
</dbReference>
<sequence>MPIMLNNMEWIFVLLLLFSCDAVVLDDADGSGAVTASNANTINHINSNVPLLLSNTSFNAYHQVTTEFPKVVKDFVTVNINALPVPKLPSSSVAPQKVPLRHNVSEEANAGAMSSSIAVPSASSSPFAQTSASVFFTNYHNQQNVLELVRNIDARLRIIRNVEMRIATIQELFDSMHFSGNSAALNLGAQKNNSDAQYSSLSATLEHDLQIFGKRLAKKLQKATHVVLELRDFFRTNITKVLLQQHLQAADYGIEDDDADTEDDDVETDDDDEEGGAESEEDEFDVEIDELDGLIDTGRGVRNLRLYLHSCIQAFQTNANNRQIIGESNYNKQQIQILNYLKTDAMTTLNHKSQYSQQFEQNNYYMDEGSFEERANAYILEKLQNLKNALMKSDFSIELNKLSANVRSTTSTTTTTNTKLKFLGNHFKHIYFLSRSDHADDLRTRYYEDNYFQQLYVSSIKNKYIFLLLDIGSAMNMELLELTKALAANILQLLSPNDLISIATVSDEAHIMQFDTYPNDAATGVFYATRTRKEEILNYIHSLAVTKGQTNHSLGFEYAFQMIYQLQNISVITEQNPIQFIYATRGLLTNLSDTMHVLQVIANGQRQLIDPIVIHTCAVVTDEKRIMYEKQFLTDIATQNYTKYKIPVSDWAESESELQELVGKFFVLTKTQTDELMRLCVALFQHIFRERYLSQSLEVQLPVVEPNSGDAIVSVTHAVPPFGLVGVNLYLTDLIEDVISYGQPTQNANKNEYSYAFLIDRNGITIAHPAFPRPMAQQQTPFPVDIAFLENSTDFAYTRKQILHEERGNLTTNVYLTRNRKIESFERIYQWQSILGIYILCLVSTFKSETSASNSSTPTNTENSMRAATIQVPPGLPLNLQRFSITKDNTARFHNSNYDYFSSMELLYHRLDLVPPSNGQACRYFRQVATIDTPTLFLSASAFMSPFTFLHNNRVNSPRAQIRTVESIMAYLKDTTGLLANPGLRPQIRQEVSALYNAMQHLKKRHQDARGTLKNHIIRRYIASVNGVLQVYPGCLLSTNYDPTRRPWFRKALQQPGKIITTEPYLDAGGAGYIVTIAHTIFEGKSNALHSVERDEPVAIVALDLPYAYYYKMILDSTPLCQLKNIKCLLFENEGYLIAHPSMLEASTQLRNQRRPHEHLTHKESYLANDILNHKSLVRKLACANYQNRTLQRYYVFNTSLSDILTNVVHGERTKYAIALVYGSNIFAAVLNSTCDGGAFCPCSTIDRICLNCNRMDQMDCECPCECPMEMEVFNGAVGAKHTDTSESSIERFLNYTQQFSYCEPPSEHFIALPPVSIEYQSLHSCVSINCDVYGTQSECLGVMGCEWCQQDLDGNGFTASFCAAQASCFNGVLSSLTPYGDLDDVDIIAAHSYNPGQKPSSYSAFGPVGGAIIVLAIVIGFAIYCYRHNMDTQSQDQFYVDSMQEENYGLPLSRFNFDDCQAHDEPPGGNGGYDHPSAQRNLIHPADISPYHMSTGSSYRRPPNGESDHGYSTMTPHEDSSDHQCFALAEPLLLHDKRHSKSDTMSISTSISSPTNRHHQPHYQNPYLNHPAPAPTQAKDMLPTRYQINSPKKYKQAVTPTRHIGDSGPVYGQTTLPLNDSTEDCMAAPRYILAPVTVHRHMEPTET</sequence>
<keyword evidence="3" id="KW-0732">Signal</keyword>
<evidence type="ECO:0000313" key="5">
    <source>
        <dbReference type="EMBL" id="JAD11133.1"/>
    </source>
</evidence>
<reference evidence="5" key="1">
    <citation type="submission" date="2014-11" db="EMBL/GenBank/DDBJ databases">
        <authorList>
            <person name="Geib S."/>
        </authorList>
    </citation>
    <scope>NUCLEOTIDE SEQUENCE</scope>
</reference>
<keyword evidence="2" id="KW-1133">Transmembrane helix</keyword>
<keyword evidence="2" id="KW-0472">Membrane</keyword>
<feature type="chain" id="PRO_5001983494" evidence="3">
    <location>
        <begin position="23"/>
        <end position="1648"/>
    </location>
</feature>